<proteinExistence type="predicted"/>
<dbReference type="Proteomes" id="UP000735302">
    <property type="component" value="Unassembled WGS sequence"/>
</dbReference>
<dbReference type="EMBL" id="BLXT01002832">
    <property type="protein sequence ID" value="GFN98163.1"/>
    <property type="molecule type" value="Genomic_DNA"/>
</dbReference>
<evidence type="ECO:0000313" key="2">
    <source>
        <dbReference type="Proteomes" id="UP000735302"/>
    </source>
</evidence>
<sequence>MLVQLPDTYKANDFKMDLVGRNTKAYRIQDGRAVRFVQAYRIQNAAARVHVDLQFGVIAWYICAFRSTDFKTFCRLDRADVI</sequence>
<protein>
    <submittedName>
        <fullName evidence="1">Uncharacterized protein</fullName>
    </submittedName>
</protein>
<reference evidence="1 2" key="1">
    <citation type="journal article" date="2021" name="Elife">
        <title>Chloroplast acquisition without the gene transfer in kleptoplastic sea slugs, Plakobranchus ocellatus.</title>
        <authorList>
            <person name="Maeda T."/>
            <person name="Takahashi S."/>
            <person name="Yoshida T."/>
            <person name="Shimamura S."/>
            <person name="Takaki Y."/>
            <person name="Nagai Y."/>
            <person name="Toyoda A."/>
            <person name="Suzuki Y."/>
            <person name="Arimoto A."/>
            <person name="Ishii H."/>
            <person name="Satoh N."/>
            <person name="Nishiyama T."/>
            <person name="Hasebe M."/>
            <person name="Maruyama T."/>
            <person name="Minagawa J."/>
            <person name="Obokata J."/>
            <person name="Shigenobu S."/>
        </authorList>
    </citation>
    <scope>NUCLEOTIDE SEQUENCE [LARGE SCALE GENOMIC DNA]</scope>
</reference>
<accession>A0AAV3ZUR5</accession>
<evidence type="ECO:0000313" key="1">
    <source>
        <dbReference type="EMBL" id="GFN98163.1"/>
    </source>
</evidence>
<comment type="caution">
    <text evidence="1">The sequence shown here is derived from an EMBL/GenBank/DDBJ whole genome shotgun (WGS) entry which is preliminary data.</text>
</comment>
<organism evidence="1 2">
    <name type="scientific">Plakobranchus ocellatus</name>
    <dbReference type="NCBI Taxonomy" id="259542"/>
    <lineage>
        <taxon>Eukaryota</taxon>
        <taxon>Metazoa</taxon>
        <taxon>Spiralia</taxon>
        <taxon>Lophotrochozoa</taxon>
        <taxon>Mollusca</taxon>
        <taxon>Gastropoda</taxon>
        <taxon>Heterobranchia</taxon>
        <taxon>Euthyneura</taxon>
        <taxon>Panpulmonata</taxon>
        <taxon>Sacoglossa</taxon>
        <taxon>Placobranchoidea</taxon>
        <taxon>Plakobranchidae</taxon>
        <taxon>Plakobranchus</taxon>
    </lineage>
</organism>
<dbReference type="AlphaFoldDB" id="A0AAV3ZUR5"/>
<gene>
    <name evidence="1" type="ORF">PoB_002466900</name>
</gene>
<keyword evidence="2" id="KW-1185">Reference proteome</keyword>
<name>A0AAV3ZUR5_9GAST</name>